<organism evidence="4 5">
    <name type="scientific">Amycolatopsis camponoti</name>
    <dbReference type="NCBI Taxonomy" id="2606593"/>
    <lineage>
        <taxon>Bacteria</taxon>
        <taxon>Bacillati</taxon>
        <taxon>Actinomycetota</taxon>
        <taxon>Actinomycetes</taxon>
        <taxon>Pseudonocardiales</taxon>
        <taxon>Pseudonocardiaceae</taxon>
        <taxon>Amycolatopsis</taxon>
    </lineage>
</organism>
<dbReference type="RefSeq" id="WP_155546503.1">
    <property type="nucleotide sequence ID" value="NZ_CABVGP010000002.1"/>
</dbReference>
<dbReference type="GO" id="GO:0004316">
    <property type="term" value="F:3-oxoacyl-[acyl-carrier-protein] reductase (NADPH) activity"/>
    <property type="evidence" value="ECO:0007669"/>
    <property type="project" value="UniProtKB-EC"/>
</dbReference>
<evidence type="ECO:0000259" key="3">
    <source>
        <dbReference type="SMART" id="SM00822"/>
    </source>
</evidence>
<evidence type="ECO:0000313" key="4">
    <source>
        <dbReference type="EMBL" id="VVJ21578.1"/>
    </source>
</evidence>
<keyword evidence="5" id="KW-1185">Reference proteome</keyword>
<evidence type="ECO:0000256" key="2">
    <source>
        <dbReference type="ARBA" id="ARBA00023002"/>
    </source>
</evidence>
<protein>
    <submittedName>
        <fullName evidence="4">3-oxoacyl-[acyl-carrier protein] reductase (EC)</fullName>
        <ecNumber evidence="4">1.1.1.100</ecNumber>
    </submittedName>
</protein>
<accession>A0A6I8LYT3</accession>
<dbReference type="InterPro" id="IPR057326">
    <property type="entry name" value="KR_dom"/>
</dbReference>
<dbReference type="PRINTS" id="PR00080">
    <property type="entry name" value="SDRFAMILY"/>
</dbReference>
<name>A0A6I8LYT3_9PSEU</name>
<sequence length="252" mass="25814">MTTAPTTASSTSTTPGRLAGRRIVITGAAAGIGKAVAHLFAEHGAALTLLDRDENGLSGTAADVRASAHAVDITSEAEVSGAIRTAAATMGGIDGLVNCAGIMFRGRAGDVSADEWRHVLDVNLTGTYIVIRAALPWLEQQDGSSVVNMASGQGLLPNAPGYSAYAASKGGIITLTRALAAELAPRVRVNSVSPGMVDTAMADGYRDNVDSYALRRLGKPEEIARAVLFLTSTESSYVTGAALAADGGRTFH</sequence>
<dbReference type="AlphaFoldDB" id="A0A6I8LYT3"/>
<dbReference type="SMART" id="SM00822">
    <property type="entry name" value="PKS_KR"/>
    <property type="match status" value="1"/>
</dbReference>
<dbReference type="InterPro" id="IPR036291">
    <property type="entry name" value="NAD(P)-bd_dom_sf"/>
</dbReference>
<gene>
    <name evidence="4" type="ORF">AA23TX_06599</name>
</gene>
<dbReference type="PANTHER" id="PTHR42760">
    <property type="entry name" value="SHORT-CHAIN DEHYDROGENASES/REDUCTASES FAMILY MEMBER"/>
    <property type="match status" value="1"/>
</dbReference>
<feature type="domain" description="Ketoreductase" evidence="3">
    <location>
        <begin position="21"/>
        <end position="223"/>
    </location>
</feature>
<dbReference type="CDD" id="cd05233">
    <property type="entry name" value="SDR_c"/>
    <property type="match status" value="1"/>
</dbReference>
<dbReference type="Gene3D" id="3.40.50.720">
    <property type="entry name" value="NAD(P)-binding Rossmann-like Domain"/>
    <property type="match status" value="1"/>
</dbReference>
<evidence type="ECO:0000256" key="1">
    <source>
        <dbReference type="ARBA" id="ARBA00006484"/>
    </source>
</evidence>
<comment type="similarity">
    <text evidence="1">Belongs to the short-chain dehydrogenases/reductases (SDR) family.</text>
</comment>
<dbReference type="EMBL" id="CABVGP010000002">
    <property type="protein sequence ID" value="VVJ21578.1"/>
    <property type="molecule type" value="Genomic_DNA"/>
</dbReference>
<reference evidence="4 5" key="1">
    <citation type="submission" date="2019-09" db="EMBL/GenBank/DDBJ databases">
        <authorList>
            <person name="Leyn A S."/>
        </authorList>
    </citation>
    <scope>NUCLEOTIDE SEQUENCE [LARGE SCALE GENOMIC DNA]</scope>
    <source>
        <strain evidence="4">AA231_1</strain>
    </source>
</reference>
<proteinExistence type="inferred from homology"/>
<dbReference type="PRINTS" id="PR00081">
    <property type="entry name" value="GDHRDH"/>
</dbReference>
<dbReference type="InterPro" id="IPR002347">
    <property type="entry name" value="SDR_fam"/>
</dbReference>
<dbReference type="EC" id="1.1.1.100" evidence="4"/>
<dbReference type="Proteomes" id="UP000399805">
    <property type="component" value="Unassembled WGS sequence"/>
</dbReference>
<keyword evidence="2 4" id="KW-0560">Oxidoreductase</keyword>
<dbReference type="Pfam" id="PF13561">
    <property type="entry name" value="adh_short_C2"/>
    <property type="match status" value="1"/>
</dbReference>
<dbReference type="FunFam" id="3.40.50.720:FF:000084">
    <property type="entry name" value="Short-chain dehydrogenase reductase"/>
    <property type="match status" value="1"/>
</dbReference>
<dbReference type="PANTHER" id="PTHR42760:SF133">
    <property type="entry name" value="3-OXOACYL-[ACYL-CARRIER-PROTEIN] REDUCTASE"/>
    <property type="match status" value="1"/>
</dbReference>
<dbReference type="SUPFAM" id="SSF51735">
    <property type="entry name" value="NAD(P)-binding Rossmann-fold domains"/>
    <property type="match status" value="1"/>
</dbReference>
<evidence type="ECO:0000313" key="5">
    <source>
        <dbReference type="Proteomes" id="UP000399805"/>
    </source>
</evidence>